<keyword evidence="3" id="KW-1185">Reference proteome</keyword>
<dbReference type="EMBL" id="BAAARJ010000009">
    <property type="protein sequence ID" value="GAA2615666.1"/>
    <property type="molecule type" value="Genomic_DNA"/>
</dbReference>
<evidence type="ECO:0000313" key="2">
    <source>
        <dbReference type="EMBL" id="GAA2615666.1"/>
    </source>
</evidence>
<accession>A0ABN3Q4E8</accession>
<gene>
    <name evidence="2" type="ORF">GCM10009863_31740</name>
</gene>
<reference evidence="2 3" key="1">
    <citation type="journal article" date="2019" name="Int. J. Syst. Evol. Microbiol.">
        <title>The Global Catalogue of Microorganisms (GCM) 10K type strain sequencing project: providing services to taxonomists for standard genome sequencing and annotation.</title>
        <authorList>
            <consortium name="The Broad Institute Genomics Platform"/>
            <consortium name="The Broad Institute Genome Sequencing Center for Infectious Disease"/>
            <person name="Wu L."/>
            <person name="Ma J."/>
        </authorList>
    </citation>
    <scope>NUCLEOTIDE SEQUENCE [LARGE SCALE GENOMIC DNA]</scope>
    <source>
        <strain evidence="2 3">JCM 16373</strain>
    </source>
</reference>
<proteinExistence type="predicted"/>
<evidence type="ECO:0000256" key="1">
    <source>
        <dbReference type="SAM" id="MobiDB-lite"/>
    </source>
</evidence>
<feature type="region of interest" description="Disordered" evidence="1">
    <location>
        <begin position="65"/>
        <end position="95"/>
    </location>
</feature>
<organism evidence="2 3">
    <name type="scientific">Streptomyces axinellae</name>
    <dbReference type="NCBI Taxonomy" id="552788"/>
    <lineage>
        <taxon>Bacteria</taxon>
        <taxon>Bacillati</taxon>
        <taxon>Actinomycetota</taxon>
        <taxon>Actinomycetes</taxon>
        <taxon>Kitasatosporales</taxon>
        <taxon>Streptomycetaceae</taxon>
        <taxon>Streptomyces</taxon>
    </lineage>
</organism>
<evidence type="ECO:0000313" key="3">
    <source>
        <dbReference type="Proteomes" id="UP001501447"/>
    </source>
</evidence>
<comment type="caution">
    <text evidence="2">The sequence shown here is derived from an EMBL/GenBank/DDBJ whole genome shotgun (WGS) entry which is preliminary data.</text>
</comment>
<protein>
    <submittedName>
        <fullName evidence="2">Uncharacterized protein</fullName>
    </submittedName>
</protein>
<sequence length="95" mass="9863">MPWAFSRSSSSPPFPASALDTRLHALVAPSALTAPKDAAAASIERRLKPLPALPVSFLCGGAMGARLPNSTEDMRAESSRSRGRAKGSRCVTIAG</sequence>
<name>A0ABN3Q4E8_9ACTN</name>
<dbReference type="Proteomes" id="UP001501447">
    <property type="component" value="Unassembled WGS sequence"/>
</dbReference>